<feature type="compositionally biased region" description="Low complexity" evidence="1">
    <location>
        <begin position="330"/>
        <end position="343"/>
    </location>
</feature>
<dbReference type="EMBL" id="JAGDYL010000005">
    <property type="protein sequence ID" value="MBO1804476.1"/>
    <property type="molecule type" value="Genomic_DNA"/>
</dbReference>
<dbReference type="Gene3D" id="1.10.10.2910">
    <property type="match status" value="1"/>
</dbReference>
<gene>
    <name evidence="3" type="ORF">J4H91_03980</name>
</gene>
<feature type="region of interest" description="Disordered" evidence="1">
    <location>
        <begin position="314"/>
        <end position="364"/>
    </location>
</feature>
<keyword evidence="4" id="KW-1185">Reference proteome</keyword>
<name>A0A939LU93_9MICO</name>
<feature type="region of interest" description="Disordered" evidence="1">
    <location>
        <begin position="146"/>
        <end position="167"/>
    </location>
</feature>
<dbReference type="AlphaFoldDB" id="A0A939LU93"/>
<organism evidence="3 4">
    <name type="scientific">Leucobacter ruminantium</name>
    <dbReference type="NCBI Taxonomy" id="1289170"/>
    <lineage>
        <taxon>Bacteria</taxon>
        <taxon>Bacillati</taxon>
        <taxon>Actinomycetota</taxon>
        <taxon>Actinomycetes</taxon>
        <taxon>Micrococcales</taxon>
        <taxon>Microbacteriaceae</taxon>
        <taxon>Leucobacter</taxon>
    </lineage>
</organism>
<feature type="domain" description="IrrE N-terminal-like" evidence="2">
    <location>
        <begin position="210"/>
        <end position="264"/>
    </location>
</feature>
<evidence type="ECO:0000313" key="3">
    <source>
        <dbReference type="EMBL" id="MBO1804476.1"/>
    </source>
</evidence>
<evidence type="ECO:0000256" key="1">
    <source>
        <dbReference type="SAM" id="MobiDB-lite"/>
    </source>
</evidence>
<dbReference type="Proteomes" id="UP000664398">
    <property type="component" value="Unassembled WGS sequence"/>
</dbReference>
<accession>A0A939LU93</accession>
<evidence type="ECO:0000313" key="4">
    <source>
        <dbReference type="Proteomes" id="UP000664398"/>
    </source>
</evidence>
<dbReference type="RefSeq" id="WP_208044957.1">
    <property type="nucleotide sequence ID" value="NZ_JAGDYL010000005.1"/>
</dbReference>
<comment type="caution">
    <text evidence="3">The sequence shown here is derived from an EMBL/GenBank/DDBJ whole genome shotgun (WGS) entry which is preliminary data.</text>
</comment>
<dbReference type="Pfam" id="PF06114">
    <property type="entry name" value="Peptidase_M78"/>
    <property type="match status" value="1"/>
</dbReference>
<sequence length="364" mass="39495">MARRKMSAEEVQAYRAERLTQLEGHIERRVEQLVTGEQWLSAVAFAGRFRSRSWLNSLAIAVQHADAHAEGRVPNPSPTYVAGYSEWQKLGRWPASGQTGYIVRSPVFERWASANPGSGEWRRLRFREKPRPGETVRRRMAGTRPGTVWDVSQTDGKPIPERPEPQLLRGEAPAGLWEGVTGQIRAAGFDVVDVPAAKLGTANGMTNFRSKDVLVRSDMDAAARARTALHELGHVLMHDPRTSDRDSRLGVVEVEAESLAAMVCASYGMDPDGYTIPYVAGWASSVEGMKPGEVIRQVGERVRAVACDVLDQLDAPVSGDGKPPAPAPDAPARSARPESAGPSDPGIGTGVEPEPAAEREAVRL</sequence>
<reference evidence="3" key="1">
    <citation type="submission" date="2021-03" db="EMBL/GenBank/DDBJ databases">
        <title>Leucobacter chromiisoli sp. nov., isolated from chromium-containing soil of chemical plant.</title>
        <authorList>
            <person name="Xu Z."/>
        </authorList>
    </citation>
    <scope>NUCLEOTIDE SEQUENCE</scope>
    <source>
        <strain evidence="3">A2</strain>
    </source>
</reference>
<dbReference type="InterPro" id="IPR010359">
    <property type="entry name" value="IrrE_HExxH"/>
</dbReference>
<protein>
    <submittedName>
        <fullName evidence="3">Serine/arginine repetitive matrix protein 2</fullName>
    </submittedName>
</protein>
<proteinExistence type="predicted"/>
<evidence type="ECO:0000259" key="2">
    <source>
        <dbReference type="Pfam" id="PF06114"/>
    </source>
</evidence>